<evidence type="ECO:0000313" key="6">
    <source>
        <dbReference type="EMBL" id="GIN55883.1"/>
    </source>
</evidence>
<organism evidence="6 7">
    <name type="scientific">Lederbergia ruris</name>
    <dbReference type="NCBI Taxonomy" id="217495"/>
    <lineage>
        <taxon>Bacteria</taxon>
        <taxon>Bacillati</taxon>
        <taxon>Bacillota</taxon>
        <taxon>Bacilli</taxon>
        <taxon>Bacillales</taxon>
        <taxon>Bacillaceae</taxon>
        <taxon>Lederbergia</taxon>
    </lineage>
</organism>
<dbReference type="PANTHER" id="PTHR43280:SF10">
    <property type="entry name" value="REGULATORY PROTEIN POCR"/>
    <property type="match status" value="1"/>
</dbReference>
<dbReference type="InterPro" id="IPR009057">
    <property type="entry name" value="Homeodomain-like_sf"/>
</dbReference>
<sequence>MKKSRYYKKLFILSLLLSTFPVIILGVLSYYKAASEIEEKVAKENMQVLQQTKMSLEYHLESLDNNVTQFILSPSFTSNYERKLTSEDFMTYRDLLAAMKRFQTNKLWTDEVELINFKENWVITKGGLNYPSETDYFKRYSSVKKIPNSSTWMIISNNNVESVNLVKKLPLLTNEPKGLIRISIPKKEINKLMNGDKNTEDFFVLDSDYQLISENRSWNHLLTSDKLVNELKSKEKENGYFTMKINDENVGVNFSKSSYNHWTYLSIVPIGAITKDSKDIGWYTAIVCIIILIVIIIAVSLSSRHLYQPILHMYQSIVSHEDSKNILNLKDEFISIQNGISQFRDQIETQREHLREFFVLGLFMGQLKVEKINEMVEDLKFKRDWQSLAVLVIKNDMLEKVKYKETDNELILYSIKNLISKSIPNELRFPPVVLDEYQATIIQIHEKNPKHHRKYLSSLAEEMNHLVLEYLDLRISIGISRPYTNLADTEHAYHEATEALRYHQKLEPGMIISIDDVTLDHSVKNSFPKQVCQELIESIKGAHTEEVERSINEFMIAVTNNDISFQQYQSIMVQLLSKLLELVQDLDEIPEKLFGKKILFEELLRLKNKNEVESWITQIILPPIIQKYADKQSAIQINITESVISIIEKEFTSDLTLEMIASKINFHPSYISRVFKKETGLSFSEYLLRYRIKNMKKVLRETNMKIAEIAEMFHYNSSASFIRSFRKVEGMTPGQYRKKYYS</sequence>
<name>A0ABQ4KD52_9BACI</name>
<evidence type="ECO:0000313" key="7">
    <source>
        <dbReference type="Proteomes" id="UP000679950"/>
    </source>
</evidence>
<dbReference type="PANTHER" id="PTHR43280">
    <property type="entry name" value="ARAC-FAMILY TRANSCRIPTIONAL REGULATOR"/>
    <property type="match status" value="1"/>
</dbReference>
<keyword evidence="4" id="KW-1133">Transmembrane helix</keyword>
<keyword evidence="4" id="KW-0812">Transmembrane</keyword>
<feature type="transmembrane region" description="Helical" evidence="4">
    <location>
        <begin position="280"/>
        <end position="301"/>
    </location>
</feature>
<evidence type="ECO:0000256" key="3">
    <source>
        <dbReference type="ARBA" id="ARBA00023163"/>
    </source>
</evidence>
<keyword evidence="2" id="KW-0238">DNA-binding</keyword>
<reference evidence="6 7" key="1">
    <citation type="submission" date="2021-03" db="EMBL/GenBank/DDBJ databases">
        <title>Antimicrobial resistance genes in bacteria isolated from Japanese honey, and their potential for conferring macrolide and lincosamide resistance in the American foulbrood pathogen Paenibacillus larvae.</title>
        <authorList>
            <person name="Okamoto M."/>
            <person name="Kumagai M."/>
            <person name="Kanamori H."/>
            <person name="Takamatsu D."/>
        </authorList>
    </citation>
    <scope>NUCLEOTIDE SEQUENCE [LARGE SCALE GENOMIC DNA]</scope>
    <source>
        <strain evidence="6 7">J8TS2</strain>
    </source>
</reference>
<feature type="domain" description="HTH araC/xylS-type" evidence="5">
    <location>
        <begin position="641"/>
        <end position="739"/>
    </location>
</feature>
<dbReference type="SMART" id="SM00342">
    <property type="entry name" value="HTH_ARAC"/>
    <property type="match status" value="1"/>
</dbReference>
<dbReference type="Pfam" id="PF12833">
    <property type="entry name" value="HTH_18"/>
    <property type="match status" value="1"/>
</dbReference>
<dbReference type="PROSITE" id="PS01124">
    <property type="entry name" value="HTH_ARAC_FAMILY_2"/>
    <property type="match status" value="1"/>
</dbReference>
<dbReference type="InterPro" id="IPR041522">
    <property type="entry name" value="CdaR_GGDEF"/>
</dbReference>
<dbReference type="EMBL" id="BORB01000001">
    <property type="protein sequence ID" value="GIN55883.1"/>
    <property type="molecule type" value="Genomic_DNA"/>
</dbReference>
<gene>
    <name evidence="6" type="primary">ytdP_1</name>
    <name evidence="6" type="ORF">J8TS2_02020</name>
</gene>
<keyword evidence="3" id="KW-0804">Transcription</keyword>
<keyword evidence="7" id="KW-1185">Reference proteome</keyword>
<dbReference type="Pfam" id="PF17853">
    <property type="entry name" value="GGDEF_2"/>
    <property type="match status" value="1"/>
</dbReference>
<keyword evidence="4" id="KW-0472">Membrane</keyword>
<evidence type="ECO:0000256" key="4">
    <source>
        <dbReference type="SAM" id="Phobius"/>
    </source>
</evidence>
<dbReference type="RefSeq" id="WP_212964955.1">
    <property type="nucleotide sequence ID" value="NZ_BORB01000001.1"/>
</dbReference>
<comment type="caution">
    <text evidence="6">The sequence shown here is derived from an EMBL/GenBank/DDBJ whole genome shotgun (WGS) entry which is preliminary data.</text>
</comment>
<protein>
    <submittedName>
        <fullName evidence="6">HTH-type transcriptional regulator YtdP</fullName>
    </submittedName>
</protein>
<evidence type="ECO:0000256" key="1">
    <source>
        <dbReference type="ARBA" id="ARBA00023015"/>
    </source>
</evidence>
<dbReference type="Gene3D" id="1.10.10.60">
    <property type="entry name" value="Homeodomain-like"/>
    <property type="match status" value="2"/>
</dbReference>
<evidence type="ECO:0000259" key="5">
    <source>
        <dbReference type="PROSITE" id="PS01124"/>
    </source>
</evidence>
<dbReference type="Proteomes" id="UP000679950">
    <property type="component" value="Unassembled WGS sequence"/>
</dbReference>
<accession>A0ABQ4KD52</accession>
<dbReference type="InterPro" id="IPR018060">
    <property type="entry name" value="HTH_AraC"/>
</dbReference>
<keyword evidence="1" id="KW-0805">Transcription regulation</keyword>
<dbReference type="SUPFAM" id="SSF46689">
    <property type="entry name" value="Homeodomain-like"/>
    <property type="match status" value="2"/>
</dbReference>
<evidence type="ECO:0000256" key="2">
    <source>
        <dbReference type="ARBA" id="ARBA00023125"/>
    </source>
</evidence>
<proteinExistence type="predicted"/>